<dbReference type="PROSITE" id="PS00678">
    <property type="entry name" value="WD_REPEATS_1"/>
    <property type="match status" value="3"/>
</dbReference>
<dbReference type="PANTHER" id="PTHR19849:SF1">
    <property type="entry name" value="F-BOX_WD REPEAT-CONTAINING PROTEIN 7"/>
    <property type="match status" value="1"/>
</dbReference>
<dbReference type="InterPro" id="IPR020472">
    <property type="entry name" value="WD40_PAC1"/>
</dbReference>
<dbReference type="InterPro" id="IPR015943">
    <property type="entry name" value="WD40/YVTN_repeat-like_dom_sf"/>
</dbReference>
<feature type="domain" description="F-box" evidence="4">
    <location>
        <begin position="63"/>
        <end position="109"/>
    </location>
</feature>
<dbReference type="InterPro" id="IPR019775">
    <property type="entry name" value="WD40_repeat_CS"/>
</dbReference>
<dbReference type="PANTHER" id="PTHR19849">
    <property type="entry name" value="PHOSPHOLIPASE A-2-ACTIVATING PROTEIN"/>
    <property type="match status" value="1"/>
</dbReference>
<protein>
    <submittedName>
        <fullName evidence="5">WD40 repeat-like protein</fullName>
    </submittedName>
</protein>
<feature type="repeat" description="WD" evidence="3">
    <location>
        <begin position="277"/>
        <end position="316"/>
    </location>
</feature>
<dbReference type="InterPro" id="IPR036322">
    <property type="entry name" value="WD40_repeat_dom_sf"/>
</dbReference>
<reference evidence="5 6" key="1">
    <citation type="submission" date="2016-04" db="EMBL/GenBank/DDBJ databases">
        <title>Genome analyses suggest a sexual origin of heterokaryosis in a supposedly ancient asexual fungus.</title>
        <authorList>
            <person name="Ropars J."/>
            <person name="Sedzielewska K."/>
            <person name="Noel J."/>
            <person name="Charron P."/>
            <person name="Farinelli L."/>
            <person name="Marton T."/>
            <person name="Kruger M."/>
            <person name="Pelin A."/>
            <person name="Brachmann A."/>
            <person name="Corradi N."/>
        </authorList>
    </citation>
    <scope>NUCLEOTIDE SEQUENCE [LARGE SCALE GENOMIC DNA]</scope>
    <source>
        <strain evidence="5 6">C2</strain>
    </source>
</reference>
<dbReference type="GO" id="GO:0010992">
    <property type="term" value="P:ubiquitin recycling"/>
    <property type="evidence" value="ECO:0007669"/>
    <property type="project" value="TreeGrafter"/>
</dbReference>
<dbReference type="PROSITE" id="PS50082">
    <property type="entry name" value="WD_REPEATS_2"/>
    <property type="match status" value="7"/>
</dbReference>
<dbReference type="VEuPathDB" id="FungiDB:FUN_009933"/>
<dbReference type="GO" id="GO:0005737">
    <property type="term" value="C:cytoplasm"/>
    <property type="evidence" value="ECO:0007669"/>
    <property type="project" value="TreeGrafter"/>
</dbReference>
<organism evidence="5 6">
    <name type="scientific">Rhizophagus irregularis</name>
    <dbReference type="NCBI Taxonomy" id="588596"/>
    <lineage>
        <taxon>Eukaryota</taxon>
        <taxon>Fungi</taxon>
        <taxon>Fungi incertae sedis</taxon>
        <taxon>Mucoromycota</taxon>
        <taxon>Glomeromycotina</taxon>
        <taxon>Glomeromycetes</taxon>
        <taxon>Glomerales</taxon>
        <taxon>Glomeraceae</taxon>
        <taxon>Rhizophagus</taxon>
    </lineage>
</organism>
<evidence type="ECO:0000256" key="1">
    <source>
        <dbReference type="ARBA" id="ARBA00022574"/>
    </source>
</evidence>
<name>A0A2N1NRR8_9GLOM</name>
<feature type="repeat" description="WD" evidence="3">
    <location>
        <begin position="397"/>
        <end position="436"/>
    </location>
</feature>
<comment type="caution">
    <text evidence="5">The sequence shown here is derived from an EMBL/GenBank/DDBJ whole genome shotgun (WGS) entry which is preliminary data.</text>
</comment>
<gene>
    <name evidence="5" type="ORF">RhiirC2_765622</name>
</gene>
<dbReference type="CDD" id="cd00200">
    <property type="entry name" value="WD40"/>
    <property type="match status" value="1"/>
</dbReference>
<sequence>MKSPTDEGYNDGYEEVKHEFEIPSWITSLSEEQRIEFAFQLLLTLPTPKIAQLHNRLSPLFHRDFLSLLPYELAIHILSFLDARTLGRAACVSKQWRKVSSDGSLWRNLFFKNGWTVNTKMVELYLQTPICNRSNSPFNRGKNPDQTISTQQQLGADDDYELDDIHDDLIESDQDLNSQYNNEKHHWRKGIYSIRKLPGHTESIYCVQFDEHKIISGSRDDTIKIWDIKTGYCIRTYRGHRQSVLCLQYDDDIIVSGSSDATIIIWNLATGEIIRTLEGHSESVLNLRFNENHIVSCSKDRTVRIWRRETGSCLRVLCGHRAAVNAIQFKDDYVVSASGDRTIKLWSLASGQCLRTFDGHSRGIACIQFDGNIIISGSSDKTIKVFDVHTGACLSTLAGHTDLVRTLQFDKNRIVSGSYDETLRVWDLKTGELQSNLIHGHTSRVFKLQFNTTKIISCSQDQKIIIWDFAHNVDTTFLV</sequence>
<dbReference type="SUPFAM" id="SSF81383">
    <property type="entry name" value="F-box domain"/>
    <property type="match status" value="1"/>
</dbReference>
<feature type="repeat" description="WD" evidence="3">
    <location>
        <begin position="197"/>
        <end position="236"/>
    </location>
</feature>
<dbReference type="Gene3D" id="2.130.10.10">
    <property type="entry name" value="YVTN repeat-like/Quinoprotein amine dehydrogenase"/>
    <property type="match status" value="2"/>
</dbReference>
<dbReference type="CDD" id="cd22147">
    <property type="entry name" value="F-box_SpPof1-like"/>
    <property type="match status" value="1"/>
</dbReference>
<evidence type="ECO:0000259" key="4">
    <source>
        <dbReference type="PROSITE" id="PS50181"/>
    </source>
</evidence>
<accession>A0A2N1NRR8</accession>
<feature type="repeat" description="WD" evidence="3">
    <location>
        <begin position="237"/>
        <end position="276"/>
    </location>
</feature>
<dbReference type="PROSITE" id="PS50294">
    <property type="entry name" value="WD_REPEATS_REGION"/>
    <property type="match status" value="7"/>
</dbReference>
<dbReference type="GO" id="GO:0005634">
    <property type="term" value="C:nucleus"/>
    <property type="evidence" value="ECO:0007669"/>
    <property type="project" value="TreeGrafter"/>
</dbReference>
<dbReference type="AlphaFoldDB" id="A0A2N1NRR8"/>
<dbReference type="InterPro" id="IPR036047">
    <property type="entry name" value="F-box-like_dom_sf"/>
</dbReference>
<evidence type="ECO:0000256" key="3">
    <source>
        <dbReference type="PROSITE-ProRule" id="PRU00221"/>
    </source>
</evidence>
<keyword evidence="1 3" id="KW-0853">WD repeat</keyword>
<dbReference type="SMART" id="SM00256">
    <property type="entry name" value="FBOX"/>
    <property type="match status" value="1"/>
</dbReference>
<dbReference type="Proteomes" id="UP000233469">
    <property type="component" value="Unassembled WGS sequence"/>
</dbReference>
<dbReference type="VEuPathDB" id="FungiDB:RhiirA1_457281"/>
<evidence type="ECO:0000256" key="2">
    <source>
        <dbReference type="ARBA" id="ARBA00022737"/>
    </source>
</evidence>
<dbReference type="FunFam" id="2.130.10.10:FF:000715">
    <property type="entry name" value="F-box protein MET30"/>
    <property type="match status" value="1"/>
</dbReference>
<evidence type="ECO:0000313" key="5">
    <source>
        <dbReference type="EMBL" id="PKK76531.1"/>
    </source>
</evidence>
<dbReference type="Pfam" id="PF12937">
    <property type="entry name" value="F-box-like"/>
    <property type="match status" value="1"/>
</dbReference>
<dbReference type="VEuPathDB" id="FungiDB:RhiirFUN_017914"/>
<dbReference type="VEuPathDB" id="FungiDB:FUN_010146"/>
<reference evidence="5 6" key="2">
    <citation type="submission" date="2017-10" db="EMBL/GenBank/DDBJ databases">
        <title>Extensive intraspecific genome diversity in a model arbuscular mycorrhizal fungus.</title>
        <authorList>
            <person name="Chen E.C.H."/>
            <person name="Morin E."/>
            <person name="Baudet D."/>
            <person name="Noel J."/>
            <person name="Ndikumana S."/>
            <person name="Charron P."/>
            <person name="St-Onge C."/>
            <person name="Giorgi J."/>
            <person name="Grigoriev I.V."/>
            <person name="Roux C."/>
            <person name="Martin F.M."/>
            <person name="Corradi N."/>
        </authorList>
    </citation>
    <scope>NUCLEOTIDE SEQUENCE [LARGE SCALE GENOMIC DNA]</scope>
    <source>
        <strain evidence="5 6">C2</strain>
    </source>
</reference>
<dbReference type="VEuPathDB" id="FungiDB:RhiirFUN_022001"/>
<dbReference type="VEuPathDB" id="FungiDB:RhiirA1_499551"/>
<evidence type="ECO:0000313" key="6">
    <source>
        <dbReference type="Proteomes" id="UP000233469"/>
    </source>
</evidence>
<dbReference type="Gene3D" id="1.20.1280.50">
    <property type="match status" value="1"/>
</dbReference>
<dbReference type="SUPFAM" id="SSF50978">
    <property type="entry name" value="WD40 repeat-like"/>
    <property type="match status" value="1"/>
</dbReference>
<keyword evidence="2" id="KW-0677">Repeat</keyword>
<feature type="repeat" description="WD" evidence="3">
    <location>
        <begin position="357"/>
        <end position="396"/>
    </location>
</feature>
<feature type="repeat" description="WD" evidence="3">
    <location>
        <begin position="317"/>
        <end position="356"/>
    </location>
</feature>
<dbReference type="GO" id="GO:0043161">
    <property type="term" value="P:proteasome-mediated ubiquitin-dependent protein catabolic process"/>
    <property type="evidence" value="ECO:0007669"/>
    <property type="project" value="TreeGrafter"/>
</dbReference>
<dbReference type="InterPro" id="IPR001810">
    <property type="entry name" value="F-box_dom"/>
</dbReference>
<dbReference type="Pfam" id="PF00400">
    <property type="entry name" value="WD40"/>
    <property type="match status" value="7"/>
</dbReference>
<dbReference type="PROSITE" id="PS50181">
    <property type="entry name" value="FBOX"/>
    <property type="match status" value="1"/>
</dbReference>
<dbReference type="PRINTS" id="PR00320">
    <property type="entry name" value="GPROTEINBRPT"/>
</dbReference>
<dbReference type="EMBL" id="LLXL01000178">
    <property type="protein sequence ID" value="PKK76531.1"/>
    <property type="molecule type" value="Genomic_DNA"/>
</dbReference>
<dbReference type="SMART" id="SM00320">
    <property type="entry name" value="WD40"/>
    <property type="match status" value="7"/>
</dbReference>
<dbReference type="GO" id="GO:0043130">
    <property type="term" value="F:ubiquitin binding"/>
    <property type="evidence" value="ECO:0007669"/>
    <property type="project" value="TreeGrafter"/>
</dbReference>
<feature type="repeat" description="WD" evidence="3">
    <location>
        <begin position="438"/>
        <end position="468"/>
    </location>
</feature>
<dbReference type="InterPro" id="IPR001680">
    <property type="entry name" value="WD40_rpt"/>
</dbReference>
<proteinExistence type="predicted"/>